<feature type="transmembrane region" description="Helical" evidence="7">
    <location>
        <begin position="6"/>
        <end position="28"/>
    </location>
</feature>
<dbReference type="InterPro" id="IPR002771">
    <property type="entry name" value="Multi_antbiot-R_MarC"/>
</dbReference>
<dbReference type="EMBL" id="CP154858">
    <property type="protein sequence ID" value="XDT73796.1"/>
    <property type="molecule type" value="Genomic_DNA"/>
</dbReference>
<dbReference type="Pfam" id="PF01914">
    <property type="entry name" value="MarC"/>
    <property type="match status" value="1"/>
</dbReference>
<comment type="subcellular location">
    <subcellularLocation>
        <location evidence="1 7">Cell membrane</location>
        <topology evidence="1 7">Multi-pass membrane protein</topology>
    </subcellularLocation>
</comment>
<proteinExistence type="inferred from homology"/>
<protein>
    <recommendedName>
        <fullName evidence="7">UPF0056 membrane protein</fullName>
    </recommendedName>
</protein>
<evidence type="ECO:0000256" key="4">
    <source>
        <dbReference type="ARBA" id="ARBA00022692"/>
    </source>
</evidence>
<dbReference type="RefSeq" id="WP_369602775.1">
    <property type="nucleotide sequence ID" value="NZ_CP154858.1"/>
</dbReference>
<keyword evidence="4 7" id="KW-0812">Transmembrane</keyword>
<dbReference type="GO" id="GO:0005886">
    <property type="term" value="C:plasma membrane"/>
    <property type="evidence" value="ECO:0007669"/>
    <property type="project" value="UniProtKB-SubCell"/>
</dbReference>
<dbReference type="NCBIfam" id="TIGR00427">
    <property type="entry name" value="NAAT family transporter"/>
    <property type="match status" value="1"/>
</dbReference>
<accession>A0AB39UZT8</accession>
<dbReference type="NCBIfam" id="NF008320">
    <property type="entry name" value="PRK11111.1"/>
    <property type="match status" value="1"/>
</dbReference>
<evidence type="ECO:0000256" key="3">
    <source>
        <dbReference type="ARBA" id="ARBA00022475"/>
    </source>
</evidence>
<feature type="transmembrane region" description="Helical" evidence="7">
    <location>
        <begin position="143"/>
        <end position="164"/>
    </location>
</feature>
<evidence type="ECO:0000256" key="6">
    <source>
        <dbReference type="ARBA" id="ARBA00023136"/>
    </source>
</evidence>
<dbReference type="AlphaFoldDB" id="A0AB39UZT8"/>
<dbReference type="PANTHER" id="PTHR33508:SF1">
    <property type="entry name" value="UPF0056 MEMBRANE PROTEIN YHCE"/>
    <property type="match status" value="1"/>
</dbReference>
<organism evidence="8">
    <name type="scientific">Thermohahella caldifontis</name>
    <dbReference type="NCBI Taxonomy" id="3142973"/>
    <lineage>
        <taxon>Bacteria</taxon>
        <taxon>Pseudomonadati</taxon>
        <taxon>Pseudomonadota</taxon>
        <taxon>Gammaproteobacteria</taxon>
        <taxon>Oceanospirillales</taxon>
        <taxon>Hahellaceae</taxon>
        <taxon>Thermohahella</taxon>
    </lineage>
</organism>
<evidence type="ECO:0000256" key="7">
    <source>
        <dbReference type="RuleBase" id="RU362048"/>
    </source>
</evidence>
<gene>
    <name evidence="8" type="ORF">AAIA72_07465</name>
</gene>
<comment type="similarity">
    <text evidence="2 7">Belongs to the UPF0056 (MarC) family.</text>
</comment>
<evidence type="ECO:0000256" key="2">
    <source>
        <dbReference type="ARBA" id="ARBA00009784"/>
    </source>
</evidence>
<sequence>MLEFSEYIKILVGLIAIVNPFGAVPVFISLTARDTPAQRRDTIHQAALAVGVILLLAAMSGELLLTFFGITINSFRVGGGILVLLMAISMLHARNSPVKQTEEEVDESAGRESISVVPLAMPLLAGPGAISTVILAANRGHGAGHILLIALCIAALCAVIWTVLNMSPLIVRRLGSTGINICTRIMGLILAAIAVEIIANGLKGLFPVLAG</sequence>
<evidence type="ECO:0000256" key="1">
    <source>
        <dbReference type="ARBA" id="ARBA00004651"/>
    </source>
</evidence>
<evidence type="ECO:0000313" key="8">
    <source>
        <dbReference type="EMBL" id="XDT73796.1"/>
    </source>
</evidence>
<keyword evidence="3" id="KW-1003">Cell membrane</keyword>
<reference evidence="8" key="1">
    <citation type="submission" date="2024-05" db="EMBL/GenBank/DDBJ databases">
        <title>Genome sequencing of novel strain.</title>
        <authorList>
            <person name="Ganbat D."/>
            <person name="Ganbat S."/>
            <person name="Lee S.-J."/>
        </authorList>
    </citation>
    <scope>NUCLEOTIDE SEQUENCE</scope>
    <source>
        <strain evidence="8">SMD15-11</strain>
    </source>
</reference>
<keyword evidence="6 7" id="KW-0472">Membrane</keyword>
<feature type="transmembrane region" description="Helical" evidence="7">
    <location>
        <begin position="185"/>
        <end position="206"/>
    </location>
</feature>
<feature type="transmembrane region" description="Helical" evidence="7">
    <location>
        <begin position="48"/>
        <end position="68"/>
    </location>
</feature>
<name>A0AB39UZT8_9GAMM</name>
<evidence type="ECO:0000256" key="5">
    <source>
        <dbReference type="ARBA" id="ARBA00022989"/>
    </source>
</evidence>
<feature type="transmembrane region" description="Helical" evidence="7">
    <location>
        <begin position="114"/>
        <end position="137"/>
    </location>
</feature>
<dbReference type="PANTHER" id="PTHR33508">
    <property type="entry name" value="UPF0056 MEMBRANE PROTEIN YHCE"/>
    <property type="match status" value="1"/>
</dbReference>
<feature type="transmembrane region" description="Helical" evidence="7">
    <location>
        <begin position="74"/>
        <end position="93"/>
    </location>
</feature>
<dbReference type="KEGG" id="tcd:AAIA72_07465"/>
<keyword evidence="5 7" id="KW-1133">Transmembrane helix</keyword>